<organism evidence="1 2">
    <name type="scientific">[Pasteurella] mairii</name>
    <dbReference type="NCBI Taxonomy" id="757"/>
    <lineage>
        <taxon>Bacteria</taxon>
        <taxon>Pseudomonadati</taxon>
        <taxon>Pseudomonadota</taxon>
        <taxon>Gammaproteobacteria</taxon>
        <taxon>Pasteurellales</taxon>
        <taxon>Pasteurellaceae</taxon>
    </lineage>
</organism>
<evidence type="ECO:0000313" key="1">
    <source>
        <dbReference type="EMBL" id="SUB34411.1"/>
    </source>
</evidence>
<accession>A0A379B7D9</accession>
<dbReference type="Proteomes" id="UP000254280">
    <property type="component" value="Unassembled WGS sequence"/>
</dbReference>
<sequence>MKVKINKKFLLTTAIKHYLKGYTNYTFMSLYDDFEPFPLHEVIELQKERIGEINTEIAQCETEFLKGQLLKNEMILKKLEKLI</sequence>
<protein>
    <submittedName>
        <fullName evidence="1">Uncharacterized protein</fullName>
    </submittedName>
</protein>
<evidence type="ECO:0000313" key="2">
    <source>
        <dbReference type="Proteomes" id="UP000254280"/>
    </source>
</evidence>
<gene>
    <name evidence="1" type="ORF">NCTC10699_02080</name>
</gene>
<name>A0A379B7D9_9PAST</name>
<keyword evidence="2" id="KW-1185">Reference proteome</keyword>
<reference evidence="1 2" key="1">
    <citation type="submission" date="2018-06" db="EMBL/GenBank/DDBJ databases">
        <authorList>
            <consortium name="Pathogen Informatics"/>
            <person name="Doyle S."/>
        </authorList>
    </citation>
    <scope>NUCLEOTIDE SEQUENCE [LARGE SCALE GENOMIC DNA]</scope>
    <source>
        <strain evidence="1 2">NCTC10699</strain>
    </source>
</reference>
<proteinExistence type="predicted"/>
<dbReference type="AlphaFoldDB" id="A0A379B7D9"/>
<dbReference type="EMBL" id="UGSS01000002">
    <property type="protein sequence ID" value="SUB34411.1"/>
    <property type="molecule type" value="Genomic_DNA"/>
</dbReference>